<proteinExistence type="predicted"/>
<gene>
    <name evidence="1" type="ORF">V2W30_32575</name>
</gene>
<name>A0ACD5AK53_9ACTN</name>
<reference evidence="1" key="1">
    <citation type="journal article" date="2025" name="Int. J. Syst. Evol. Microbiol.">
        <title>Streptomyces citrinus sp. nov., with yellow diffusible pigment.</title>
        <authorList>
            <person name="He Y."/>
            <person name="Yang E."/>
            <person name="Xu J."/>
            <person name="Sun Y."/>
            <person name="Sun L."/>
        </authorList>
    </citation>
    <scope>NUCLEOTIDE SEQUENCE</scope>
    <source>
        <strain evidence="1">Q6</strain>
    </source>
</reference>
<accession>A0ACD5AK53</accession>
<dbReference type="Proteomes" id="UP001432251">
    <property type="component" value="Chromosome"/>
</dbReference>
<dbReference type="EMBL" id="CP146022">
    <property type="protein sequence ID" value="WWQ67606.1"/>
    <property type="molecule type" value="Genomic_DNA"/>
</dbReference>
<protein>
    <submittedName>
        <fullName evidence="1">Uncharacterized protein</fullName>
    </submittedName>
</protein>
<keyword evidence="2" id="KW-1185">Reference proteome</keyword>
<organism evidence="1 2">
    <name type="scientific">Streptomyces citrinus</name>
    <dbReference type="NCBI Taxonomy" id="3118173"/>
    <lineage>
        <taxon>Bacteria</taxon>
        <taxon>Bacillati</taxon>
        <taxon>Actinomycetota</taxon>
        <taxon>Actinomycetes</taxon>
        <taxon>Kitasatosporales</taxon>
        <taxon>Streptomycetaceae</taxon>
        <taxon>Streptomyces</taxon>
    </lineage>
</organism>
<evidence type="ECO:0000313" key="2">
    <source>
        <dbReference type="Proteomes" id="UP001432251"/>
    </source>
</evidence>
<evidence type="ECO:0000313" key="1">
    <source>
        <dbReference type="EMBL" id="WWQ67606.1"/>
    </source>
</evidence>
<sequence>MWNDRETDRVFHELSHAAGADIASADRAELFHAAATLLESITERLRTELTEAARQAQEQADSPLFWSLRLPTAELRIGIADPVVPAPGMPFDVIAAAEIRLTPHDRRAPGRGHALWYCDADEPGTFRWYETAFAPCHPDRVHLEHVPCALSPETAEARDALAPSAAQEEFDVVWPVTELTDLTLDEFVDRWAGWLAAAAAGQPLEPERRSDAAGTWRLG</sequence>